<dbReference type="SUPFAM" id="SSF48452">
    <property type="entry name" value="TPR-like"/>
    <property type="match status" value="1"/>
</dbReference>
<name>A0A1I3WW23_9BACT</name>
<evidence type="ECO:0000256" key="1">
    <source>
        <dbReference type="PROSITE-ProRule" id="PRU00339"/>
    </source>
</evidence>
<protein>
    <submittedName>
        <fullName evidence="2">Uncharacterized protein</fullName>
    </submittedName>
</protein>
<dbReference type="InterPro" id="IPR011990">
    <property type="entry name" value="TPR-like_helical_dom_sf"/>
</dbReference>
<evidence type="ECO:0000313" key="2">
    <source>
        <dbReference type="EMBL" id="SFK11714.1"/>
    </source>
</evidence>
<feature type="repeat" description="TPR" evidence="1">
    <location>
        <begin position="18"/>
        <end position="51"/>
    </location>
</feature>
<dbReference type="PROSITE" id="PS50005">
    <property type="entry name" value="TPR"/>
    <property type="match status" value="1"/>
</dbReference>
<dbReference type="OrthoDB" id="5471982at2"/>
<sequence length="250" mass="28112">MNDTLHLFDELLEHDSGSKIFFPLARLYRKQGHTQRAIEIVQKGIEHHPDYLEAQLYLIELLSEIGDTSAAENKAFSVFSKLLSYEKFWVSLRAHYAKSQRSDLALASFLVERNARGEDVDLLKLLTYGIGHYTELTCSDSPSVEPEQDLDAEEVAQICLNSGIKTKTMAKLLVAQGEFAQAIKIYDDLLEGVVNEEERKELSGLRANAHKELGSVPDPAVEKNNKLFFVLNTLADRLEQKSNSQSLNAD</sequence>
<keyword evidence="1" id="KW-0802">TPR repeat</keyword>
<reference evidence="3" key="1">
    <citation type="submission" date="2016-10" db="EMBL/GenBank/DDBJ databases">
        <authorList>
            <person name="Varghese N."/>
            <person name="Submissions S."/>
        </authorList>
    </citation>
    <scope>NUCLEOTIDE SEQUENCE [LARGE SCALE GENOMIC DNA]</scope>
    <source>
        <strain evidence="3">DSM 5918</strain>
    </source>
</reference>
<evidence type="ECO:0000313" key="3">
    <source>
        <dbReference type="Proteomes" id="UP000198635"/>
    </source>
</evidence>
<dbReference type="RefSeq" id="WP_092376605.1">
    <property type="nucleotide sequence ID" value="NZ_FORX01000014.1"/>
</dbReference>
<organism evidence="2 3">
    <name type="scientific">Desulfomicrobium apsheronum</name>
    <dbReference type="NCBI Taxonomy" id="52560"/>
    <lineage>
        <taxon>Bacteria</taxon>
        <taxon>Pseudomonadati</taxon>
        <taxon>Thermodesulfobacteriota</taxon>
        <taxon>Desulfovibrionia</taxon>
        <taxon>Desulfovibrionales</taxon>
        <taxon>Desulfomicrobiaceae</taxon>
        <taxon>Desulfomicrobium</taxon>
    </lineage>
</organism>
<dbReference type="Pfam" id="PF13432">
    <property type="entry name" value="TPR_16"/>
    <property type="match status" value="1"/>
</dbReference>
<dbReference type="Gene3D" id="1.25.40.10">
    <property type="entry name" value="Tetratricopeptide repeat domain"/>
    <property type="match status" value="1"/>
</dbReference>
<dbReference type="Proteomes" id="UP000198635">
    <property type="component" value="Unassembled WGS sequence"/>
</dbReference>
<dbReference type="EMBL" id="FORX01000014">
    <property type="protein sequence ID" value="SFK11714.1"/>
    <property type="molecule type" value="Genomic_DNA"/>
</dbReference>
<dbReference type="STRING" id="52560.SAMN04488082_11494"/>
<accession>A0A1I3WW23</accession>
<proteinExistence type="predicted"/>
<keyword evidence="3" id="KW-1185">Reference proteome</keyword>
<gene>
    <name evidence="2" type="ORF">SAMN04488082_11494</name>
</gene>
<dbReference type="AlphaFoldDB" id="A0A1I3WW23"/>
<dbReference type="InterPro" id="IPR019734">
    <property type="entry name" value="TPR_rpt"/>
</dbReference>